<dbReference type="SUPFAM" id="SSF47384">
    <property type="entry name" value="Homodimeric domain of signal transducing histidine kinase"/>
    <property type="match status" value="1"/>
</dbReference>
<dbReference type="Proteomes" id="UP000029267">
    <property type="component" value="Unassembled WGS sequence"/>
</dbReference>
<dbReference type="CDD" id="cd00082">
    <property type="entry name" value="HisKA"/>
    <property type="match status" value="1"/>
</dbReference>
<dbReference type="InterPro" id="IPR035965">
    <property type="entry name" value="PAS-like_dom_sf"/>
</dbReference>
<dbReference type="SUPFAM" id="SSF55874">
    <property type="entry name" value="ATPase domain of HSP90 chaperone/DNA topoisomerase II/histidine kinase"/>
    <property type="match status" value="1"/>
</dbReference>
<dbReference type="InterPro" id="IPR000014">
    <property type="entry name" value="PAS"/>
</dbReference>
<evidence type="ECO:0000313" key="11">
    <source>
        <dbReference type="EMBL" id="MEB3749952.1"/>
    </source>
</evidence>
<dbReference type="EMBL" id="JPYA02000001">
    <property type="protein sequence ID" value="MEB3749952.1"/>
    <property type="molecule type" value="Genomic_DNA"/>
</dbReference>
<dbReference type="PANTHER" id="PTHR43065:SF34">
    <property type="entry name" value="SPORULATION KINASE A"/>
    <property type="match status" value="1"/>
</dbReference>
<evidence type="ECO:0000259" key="9">
    <source>
        <dbReference type="PROSITE" id="PS50109"/>
    </source>
</evidence>
<dbReference type="PRINTS" id="PR00344">
    <property type="entry name" value="BCTRLSENSOR"/>
</dbReference>
<dbReference type="CDD" id="cd00130">
    <property type="entry name" value="PAS"/>
    <property type="match status" value="1"/>
</dbReference>
<dbReference type="Pfam" id="PF02518">
    <property type="entry name" value="HATPase_c"/>
    <property type="match status" value="1"/>
</dbReference>
<accession>A0ABU6BDD1</accession>
<evidence type="ECO:0000313" key="12">
    <source>
        <dbReference type="Proteomes" id="UP000029267"/>
    </source>
</evidence>
<evidence type="ECO:0000256" key="6">
    <source>
        <dbReference type="ARBA" id="ARBA00022777"/>
    </source>
</evidence>
<dbReference type="PROSITE" id="PS50109">
    <property type="entry name" value="HIS_KIN"/>
    <property type="match status" value="1"/>
</dbReference>
<protein>
    <recommendedName>
        <fullName evidence="2">histidine kinase</fullName>
        <ecNumber evidence="2">2.7.13.3</ecNumber>
    </recommendedName>
</protein>
<comment type="caution">
    <text evidence="11">The sequence shown here is derived from an EMBL/GenBank/DDBJ whole genome shotgun (WGS) entry which is preliminary data.</text>
</comment>
<organism evidence="11 12">
    <name type="scientific">Geobacillus icigianus</name>
    <dbReference type="NCBI Taxonomy" id="1430331"/>
    <lineage>
        <taxon>Bacteria</taxon>
        <taxon>Bacillati</taxon>
        <taxon>Bacillota</taxon>
        <taxon>Bacilli</taxon>
        <taxon>Bacillales</taxon>
        <taxon>Anoxybacillaceae</taxon>
        <taxon>Geobacillus</taxon>
    </lineage>
</organism>
<dbReference type="InterPro" id="IPR003594">
    <property type="entry name" value="HATPase_dom"/>
</dbReference>
<evidence type="ECO:0000256" key="2">
    <source>
        <dbReference type="ARBA" id="ARBA00012438"/>
    </source>
</evidence>
<dbReference type="Pfam" id="PF13426">
    <property type="entry name" value="PAS_9"/>
    <property type="match status" value="1"/>
</dbReference>
<dbReference type="Pfam" id="PF00512">
    <property type="entry name" value="HisKA"/>
    <property type="match status" value="1"/>
</dbReference>
<dbReference type="SUPFAM" id="SSF55785">
    <property type="entry name" value="PYP-like sensor domain (PAS domain)"/>
    <property type="match status" value="1"/>
</dbReference>
<keyword evidence="4 11" id="KW-0808">Transferase</keyword>
<feature type="domain" description="Histidine kinase" evidence="9">
    <location>
        <begin position="218"/>
        <end position="427"/>
    </location>
</feature>
<dbReference type="EC" id="2.7.13.3" evidence="2"/>
<dbReference type="NCBIfam" id="TIGR00229">
    <property type="entry name" value="sensory_box"/>
    <property type="match status" value="1"/>
</dbReference>
<dbReference type="InterPro" id="IPR036890">
    <property type="entry name" value="HATPase_C_sf"/>
</dbReference>
<evidence type="ECO:0000259" key="10">
    <source>
        <dbReference type="PROSITE" id="PS50112"/>
    </source>
</evidence>
<keyword evidence="7" id="KW-0067">ATP-binding</keyword>
<keyword evidence="3" id="KW-0597">Phosphoprotein</keyword>
<dbReference type="Gene3D" id="1.10.287.130">
    <property type="match status" value="1"/>
</dbReference>
<evidence type="ECO:0000256" key="5">
    <source>
        <dbReference type="ARBA" id="ARBA00022741"/>
    </source>
</evidence>
<reference evidence="11 12" key="1">
    <citation type="journal article" date="2014" name="Genome Announc.">
        <title>Draft Genome Sequence of Geobacillus icigianus Strain G1w1T Isolated from Hot Springs in the Valley of Geysers, Kamchatka (Russian Federation).</title>
        <authorList>
            <person name="Bryanskaya A.V."/>
            <person name="Rozanov A.S."/>
            <person name="Logacheva M.D."/>
            <person name="Kotenko A.V."/>
            <person name="Peltek S.E."/>
        </authorList>
    </citation>
    <scope>NUCLEOTIDE SEQUENCE [LARGE SCALE GENOMIC DNA]</scope>
    <source>
        <strain evidence="11 12">G1w1</strain>
    </source>
</reference>
<comment type="catalytic activity">
    <reaction evidence="1">
        <text>ATP + protein L-histidine = ADP + protein N-phospho-L-histidine.</text>
        <dbReference type="EC" id="2.7.13.3"/>
    </reaction>
</comment>
<keyword evidence="6" id="KW-0418">Kinase</keyword>
<evidence type="ECO:0000256" key="4">
    <source>
        <dbReference type="ARBA" id="ARBA00022679"/>
    </source>
</evidence>
<dbReference type="SMART" id="SM00388">
    <property type="entry name" value="HisKA"/>
    <property type="match status" value="1"/>
</dbReference>
<dbReference type="GO" id="GO:0016740">
    <property type="term" value="F:transferase activity"/>
    <property type="evidence" value="ECO:0007669"/>
    <property type="project" value="UniProtKB-KW"/>
</dbReference>
<dbReference type="PANTHER" id="PTHR43065">
    <property type="entry name" value="SENSOR HISTIDINE KINASE"/>
    <property type="match status" value="1"/>
</dbReference>
<evidence type="ECO:0000256" key="1">
    <source>
        <dbReference type="ARBA" id="ARBA00000085"/>
    </source>
</evidence>
<name>A0ABU6BDD1_9BACL</name>
<dbReference type="InterPro" id="IPR005467">
    <property type="entry name" value="His_kinase_dom"/>
</dbReference>
<dbReference type="InterPro" id="IPR004358">
    <property type="entry name" value="Sig_transdc_His_kin-like_C"/>
</dbReference>
<evidence type="ECO:0000256" key="7">
    <source>
        <dbReference type="ARBA" id="ARBA00022840"/>
    </source>
</evidence>
<evidence type="ECO:0000256" key="3">
    <source>
        <dbReference type="ARBA" id="ARBA00022553"/>
    </source>
</evidence>
<proteinExistence type="predicted"/>
<dbReference type="Gene3D" id="3.30.450.20">
    <property type="entry name" value="PAS domain"/>
    <property type="match status" value="1"/>
</dbReference>
<dbReference type="Gene3D" id="3.30.565.10">
    <property type="entry name" value="Histidine kinase-like ATPase, C-terminal domain"/>
    <property type="match status" value="1"/>
</dbReference>
<keyword evidence="8" id="KW-0902">Two-component regulatory system</keyword>
<sequence length="434" mass="49751">MRNAKPCLAKGFESMNDQWASQRINELERKLRAYERLMEQLPFPFTFVDYENGVTIEKKRGAGQPHLVFIPPIPQKEAEWRWDIDLYRDVPFEKIEAFLTPLLDLVPHHIVFVDERGIITLCNLQAAADTGVDRDAIIGKHIRELLKLPDELIATIHSLEKREPLYNYEVLDRFYGIVNTRFIYNDDGSIKRVISVFQSLSMMKETEKLAVAGRIAAGIAHEIRNPLTTVRGYLQLLKHDLPDRMASLVERLLIPELDRANGIITDFLNIAKPADVKMETFHLHRFLREDVGILLQSEALLHHVNVHFDLDGQLDDYEMNGDRRQLLQVFLNLFRNAIEAKVNKTMNVTIRSRKRPHLVQLSFCDDGPGIPPSVIGHIFDPFFSTKETGTGLGLSLSKKIVELHRGTMKVQSSPAGTCFMIEFPLHNRPPFFSP</sequence>
<dbReference type="SMART" id="SM00387">
    <property type="entry name" value="HATPase_c"/>
    <property type="match status" value="1"/>
</dbReference>
<feature type="domain" description="PAS" evidence="10">
    <location>
        <begin position="95"/>
        <end position="146"/>
    </location>
</feature>
<gene>
    <name evidence="11" type="ORF">EP10_000791</name>
</gene>
<keyword evidence="5" id="KW-0547">Nucleotide-binding</keyword>
<dbReference type="InterPro" id="IPR036097">
    <property type="entry name" value="HisK_dim/P_sf"/>
</dbReference>
<dbReference type="InterPro" id="IPR003661">
    <property type="entry name" value="HisK_dim/P_dom"/>
</dbReference>
<evidence type="ECO:0000256" key="8">
    <source>
        <dbReference type="ARBA" id="ARBA00023012"/>
    </source>
</evidence>
<keyword evidence="12" id="KW-1185">Reference proteome</keyword>
<dbReference type="PROSITE" id="PS50112">
    <property type="entry name" value="PAS"/>
    <property type="match status" value="1"/>
</dbReference>